<evidence type="ECO:0000313" key="3">
    <source>
        <dbReference type="Proteomes" id="UP000591131"/>
    </source>
</evidence>
<keyword evidence="1" id="KW-1133">Transmembrane helix</keyword>
<comment type="caution">
    <text evidence="2">The sequence shown here is derived from an EMBL/GenBank/DDBJ whole genome shotgun (WGS) entry which is preliminary data.</text>
</comment>
<dbReference type="AlphaFoldDB" id="A0A7J6L501"/>
<keyword evidence="1" id="KW-0472">Membrane</keyword>
<protein>
    <submittedName>
        <fullName evidence="2">Uncharacterized protein</fullName>
    </submittedName>
</protein>
<keyword evidence="1" id="KW-0812">Transmembrane</keyword>
<dbReference type="Proteomes" id="UP000591131">
    <property type="component" value="Unassembled WGS sequence"/>
</dbReference>
<dbReference type="EMBL" id="JAAPAO010000748">
    <property type="protein sequence ID" value="KAF4654271.1"/>
    <property type="molecule type" value="Genomic_DNA"/>
</dbReference>
<reference evidence="2 3" key="1">
    <citation type="submission" date="2020-04" db="EMBL/GenBank/DDBJ databases">
        <title>Perkinsus chesapeaki whole genome sequence.</title>
        <authorList>
            <person name="Bogema D.R."/>
        </authorList>
    </citation>
    <scope>NUCLEOTIDE SEQUENCE [LARGE SCALE GENOMIC DNA]</scope>
    <source>
        <strain evidence="2">ATCC PRA-425</strain>
    </source>
</reference>
<sequence>MTLIACCGHAQPQPLMDGVAFRQFFYDPAVGVLVAVFYFEILPLLPDDDSRRARMSVSTTDATIQVTVDFVYNSQEDVFTFLWQGNARENFINQFNALHLPELHLASTALRQGAWDENIGIFVLDIGDRDYVFELEEWIDIPALACAG</sequence>
<organism evidence="2 3">
    <name type="scientific">Perkinsus chesapeaki</name>
    <name type="common">Clam parasite</name>
    <name type="synonym">Perkinsus andrewsi</name>
    <dbReference type="NCBI Taxonomy" id="330153"/>
    <lineage>
        <taxon>Eukaryota</taxon>
        <taxon>Sar</taxon>
        <taxon>Alveolata</taxon>
        <taxon>Perkinsozoa</taxon>
        <taxon>Perkinsea</taxon>
        <taxon>Perkinsida</taxon>
        <taxon>Perkinsidae</taxon>
        <taxon>Perkinsus</taxon>
    </lineage>
</organism>
<evidence type="ECO:0000313" key="2">
    <source>
        <dbReference type="EMBL" id="KAF4654271.1"/>
    </source>
</evidence>
<evidence type="ECO:0000256" key="1">
    <source>
        <dbReference type="SAM" id="Phobius"/>
    </source>
</evidence>
<proteinExistence type="predicted"/>
<accession>A0A7J6L501</accession>
<keyword evidence="3" id="KW-1185">Reference proteome</keyword>
<name>A0A7J6L501_PERCH</name>
<feature type="transmembrane region" description="Helical" evidence="1">
    <location>
        <begin position="24"/>
        <end position="45"/>
    </location>
</feature>
<gene>
    <name evidence="2" type="ORF">FOL47_010045</name>
</gene>